<dbReference type="PROSITE" id="PS50262">
    <property type="entry name" value="G_PROTEIN_RECEP_F1_2"/>
    <property type="match status" value="1"/>
</dbReference>
<dbReference type="PROSITE" id="PS00237">
    <property type="entry name" value="G_PROTEIN_RECEP_F1_1"/>
    <property type="match status" value="1"/>
</dbReference>
<dbReference type="VEuPathDB" id="VectorBase:PPAPM1_004505"/>
<dbReference type="EnsemblMetazoa" id="PPAI003401-RA">
    <property type="protein sequence ID" value="PPAI003401-PA"/>
    <property type="gene ID" value="PPAI003401"/>
</dbReference>
<keyword evidence="12" id="KW-1185">Reference proteome</keyword>
<reference evidence="11" key="1">
    <citation type="submission" date="2022-08" db="UniProtKB">
        <authorList>
            <consortium name="EnsemblMetazoa"/>
        </authorList>
    </citation>
    <scope>IDENTIFICATION</scope>
    <source>
        <strain evidence="11">Israel</strain>
    </source>
</reference>
<dbReference type="Pfam" id="PF00001">
    <property type="entry name" value="7tm_1"/>
    <property type="match status" value="1"/>
</dbReference>
<dbReference type="SUPFAM" id="SSF81321">
    <property type="entry name" value="Family A G protein-coupled receptor-like"/>
    <property type="match status" value="1"/>
</dbReference>
<evidence type="ECO:0000313" key="11">
    <source>
        <dbReference type="EnsemblMetazoa" id="PPAI003401-PA"/>
    </source>
</evidence>
<protein>
    <recommendedName>
        <fullName evidence="10">G-protein coupled receptors family 1 profile domain-containing protein</fullName>
    </recommendedName>
</protein>
<keyword evidence="7 9" id="KW-0675">Receptor</keyword>
<dbReference type="Gene3D" id="1.20.1070.10">
    <property type="entry name" value="Rhodopsin 7-helix transmembrane proteins"/>
    <property type="match status" value="1"/>
</dbReference>
<dbReference type="Proteomes" id="UP000092462">
    <property type="component" value="Unassembled WGS sequence"/>
</dbReference>
<dbReference type="VEuPathDB" id="VectorBase:PPAI003401"/>
<keyword evidence="5 9" id="KW-0297">G-protein coupled receptor</keyword>
<organism evidence="11 12">
    <name type="scientific">Phlebotomus papatasi</name>
    <name type="common">Sandfly</name>
    <dbReference type="NCBI Taxonomy" id="29031"/>
    <lineage>
        <taxon>Eukaryota</taxon>
        <taxon>Metazoa</taxon>
        <taxon>Ecdysozoa</taxon>
        <taxon>Arthropoda</taxon>
        <taxon>Hexapoda</taxon>
        <taxon>Insecta</taxon>
        <taxon>Pterygota</taxon>
        <taxon>Neoptera</taxon>
        <taxon>Endopterygota</taxon>
        <taxon>Diptera</taxon>
        <taxon>Nematocera</taxon>
        <taxon>Psychodoidea</taxon>
        <taxon>Psychodidae</taxon>
        <taxon>Phlebotomus</taxon>
        <taxon>Phlebotomus</taxon>
    </lineage>
</organism>
<name>A0A1B0D778_PHLPP</name>
<evidence type="ECO:0000313" key="12">
    <source>
        <dbReference type="Proteomes" id="UP000092462"/>
    </source>
</evidence>
<accession>A0A1B0D778</accession>
<keyword evidence="3 9" id="KW-0812">Transmembrane</keyword>
<dbReference type="PANTHER" id="PTHR24235">
    <property type="entry name" value="NEUROPEPTIDE Y RECEPTOR"/>
    <property type="match status" value="1"/>
</dbReference>
<dbReference type="InterPro" id="IPR000276">
    <property type="entry name" value="GPCR_Rhodpsn"/>
</dbReference>
<comment type="subcellular location">
    <subcellularLocation>
        <location evidence="1">Membrane</location>
        <topology evidence="1">Multi-pass membrane protein</topology>
    </subcellularLocation>
</comment>
<dbReference type="InterPro" id="IPR017452">
    <property type="entry name" value="GPCR_Rhodpsn_7TM"/>
</dbReference>
<evidence type="ECO:0000259" key="10">
    <source>
        <dbReference type="PROSITE" id="PS50262"/>
    </source>
</evidence>
<evidence type="ECO:0000256" key="9">
    <source>
        <dbReference type="RuleBase" id="RU000688"/>
    </source>
</evidence>
<dbReference type="EMBL" id="AJVK01026693">
    <property type="status" value="NOT_ANNOTATED_CDS"/>
    <property type="molecule type" value="Genomic_DNA"/>
</dbReference>
<dbReference type="EMBL" id="AJVK01026692">
    <property type="status" value="NOT_ANNOTATED_CDS"/>
    <property type="molecule type" value="Genomic_DNA"/>
</dbReference>
<sequence>MKNCTDGNITFCDDGNWWDFTLNNITNYTTIEYQNDPGFTLRYGIAATIFLSLAYGIVFVLGVVGNVAVVMVVFKSTGMRSATNQFIANLAIADLLVNFFCLPFTLVGNVFQAWILGVFVCKIVSYLQGVSVSASVNTLMAISLERCAAISFPLTGTMSKRQYRFSVILIWTVALTINMPLLFVFSTEPLGIKGSVAEVCVELWPSEDADNLFFAIANLTICYLGPLTVISICYTVIWRSVANRSIPGERLCNRQICVVNRSKVKLKTSSMSSSPLHNG</sequence>
<evidence type="ECO:0000256" key="3">
    <source>
        <dbReference type="ARBA" id="ARBA00022692"/>
    </source>
</evidence>
<evidence type="ECO:0000256" key="7">
    <source>
        <dbReference type="ARBA" id="ARBA00023170"/>
    </source>
</evidence>
<dbReference type="GO" id="GO:0004930">
    <property type="term" value="F:G protein-coupled receptor activity"/>
    <property type="evidence" value="ECO:0007669"/>
    <property type="project" value="UniProtKB-KW"/>
</dbReference>
<proteinExistence type="inferred from homology"/>
<dbReference type="PRINTS" id="PR00237">
    <property type="entry name" value="GPCRRHODOPSN"/>
</dbReference>
<keyword evidence="8 9" id="KW-0807">Transducer</keyword>
<dbReference type="EMBL" id="AJVK01026694">
    <property type="status" value="NOT_ANNOTATED_CDS"/>
    <property type="molecule type" value="Genomic_DNA"/>
</dbReference>
<evidence type="ECO:0000256" key="8">
    <source>
        <dbReference type="ARBA" id="ARBA00023224"/>
    </source>
</evidence>
<keyword evidence="6" id="KW-0472">Membrane</keyword>
<dbReference type="GO" id="GO:0016020">
    <property type="term" value="C:membrane"/>
    <property type="evidence" value="ECO:0007669"/>
    <property type="project" value="UniProtKB-SubCell"/>
</dbReference>
<evidence type="ECO:0000256" key="5">
    <source>
        <dbReference type="ARBA" id="ARBA00023040"/>
    </source>
</evidence>
<evidence type="ECO:0000256" key="6">
    <source>
        <dbReference type="ARBA" id="ARBA00023136"/>
    </source>
</evidence>
<feature type="domain" description="G-protein coupled receptors family 1 profile" evidence="10">
    <location>
        <begin position="65"/>
        <end position="279"/>
    </location>
</feature>
<evidence type="ECO:0000256" key="4">
    <source>
        <dbReference type="ARBA" id="ARBA00022989"/>
    </source>
</evidence>
<evidence type="ECO:0000256" key="1">
    <source>
        <dbReference type="ARBA" id="ARBA00004141"/>
    </source>
</evidence>
<dbReference type="AlphaFoldDB" id="A0A1B0D778"/>
<evidence type="ECO:0000256" key="2">
    <source>
        <dbReference type="ARBA" id="ARBA00010663"/>
    </source>
</evidence>
<dbReference type="PANTHER" id="PTHR24235:SF29">
    <property type="entry name" value="GH23382P"/>
    <property type="match status" value="1"/>
</dbReference>
<comment type="similarity">
    <text evidence="2 9">Belongs to the G-protein coupled receptor 1 family.</text>
</comment>
<keyword evidence="4" id="KW-1133">Transmembrane helix</keyword>